<evidence type="ECO:0000313" key="2">
    <source>
        <dbReference type="Proteomes" id="UP000002881"/>
    </source>
</evidence>
<organism evidence="1 2">
    <name type="scientific">Mesotoga prima MesG1.Ag.4.2</name>
    <dbReference type="NCBI Taxonomy" id="660470"/>
    <lineage>
        <taxon>Bacteria</taxon>
        <taxon>Thermotogati</taxon>
        <taxon>Thermotogota</taxon>
        <taxon>Thermotogae</taxon>
        <taxon>Kosmotogales</taxon>
        <taxon>Kosmotogaceae</taxon>
        <taxon>Mesotoga</taxon>
    </lineage>
</organism>
<sequence>MALYQLQGFDSKRSRRGVLLKEFDLTLEVQRSLIRMYVVVLAKEENKNGALCLLRPRGHPMQKYYDTMVYLSSVLSLSSEAGC</sequence>
<evidence type="ECO:0000313" key="1">
    <source>
        <dbReference type="EMBL" id="AFK05869.1"/>
    </source>
</evidence>
<dbReference type="KEGG" id="mpg:Theba_0121"/>
<gene>
    <name evidence="1" type="ORF">Theba_0121</name>
</gene>
<name>I2F1R6_9BACT</name>
<dbReference type="Proteomes" id="UP000002881">
    <property type="component" value="Chromosome"/>
</dbReference>
<proteinExistence type="predicted"/>
<dbReference type="EMBL" id="CP003532">
    <property type="protein sequence ID" value="AFK05869.1"/>
    <property type="molecule type" value="Genomic_DNA"/>
</dbReference>
<keyword evidence="2" id="KW-1185">Reference proteome</keyword>
<protein>
    <submittedName>
        <fullName evidence="1">Uncharacterized protein</fullName>
    </submittedName>
</protein>
<accession>I2F1R6</accession>
<dbReference type="AlphaFoldDB" id="I2F1R6"/>
<dbReference type="HOGENOM" id="CLU_2538643_0_0_0"/>
<reference evidence="1 2" key="1">
    <citation type="journal article" date="2012" name="Genome Biol. Evol.">
        <title>Genome Sequence of the Mesophilic Thermotogales Bacterium Mesotoga prima MesG1.Ag.4.2 Reveals the Largest Thermotogales Genome To Date.</title>
        <authorList>
            <person name="Zhaxybayeva O."/>
            <person name="Swithers K.S."/>
            <person name="Foght J."/>
            <person name="Green A.G."/>
            <person name="Bruce D."/>
            <person name="Detter C."/>
            <person name="Han S."/>
            <person name="Teshima H."/>
            <person name="Han J."/>
            <person name="Woyke T."/>
            <person name="Pitluck S."/>
            <person name="Nolan M."/>
            <person name="Ivanova N."/>
            <person name="Pati A."/>
            <person name="Land M.L."/>
            <person name="Dlutek M."/>
            <person name="Doolittle W.F."/>
            <person name="Noll K.M."/>
            <person name="Nesbo C.L."/>
        </authorList>
    </citation>
    <scope>NUCLEOTIDE SEQUENCE [LARGE SCALE GENOMIC DNA]</scope>
    <source>
        <strain evidence="2">mesG1.Ag.4.2</strain>
    </source>
</reference>